<organism evidence="1 2">
    <name type="scientific">Trachymyrmex cornetzi</name>
    <dbReference type="NCBI Taxonomy" id="471704"/>
    <lineage>
        <taxon>Eukaryota</taxon>
        <taxon>Metazoa</taxon>
        <taxon>Ecdysozoa</taxon>
        <taxon>Arthropoda</taxon>
        <taxon>Hexapoda</taxon>
        <taxon>Insecta</taxon>
        <taxon>Pterygota</taxon>
        <taxon>Neoptera</taxon>
        <taxon>Endopterygota</taxon>
        <taxon>Hymenoptera</taxon>
        <taxon>Apocrita</taxon>
        <taxon>Aculeata</taxon>
        <taxon>Formicoidea</taxon>
        <taxon>Formicidae</taxon>
        <taxon>Myrmicinae</taxon>
        <taxon>Trachymyrmex</taxon>
    </lineage>
</organism>
<dbReference type="STRING" id="471704.A0A151J1Q1"/>
<keyword evidence="2" id="KW-1185">Reference proteome</keyword>
<dbReference type="EMBL" id="KQ980495">
    <property type="protein sequence ID" value="KYN15808.1"/>
    <property type="molecule type" value="Genomic_DNA"/>
</dbReference>
<name>A0A151J1Q1_9HYME</name>
<protein>
    <submittedName>
        <fullName evidence="1">Uncharacterized protein</fullName>
    </submittedName>
</protein>
<sequence length="105" mass="11883">MFDKTTNCVGDIFLHKYALLHVSYYSYNRKQSGKVKVKVTKSKIDFSPDNAAGQLACLPKFTNFEMADMHFAYGLANGNSRLTKSKAHPETRKISRTLNVSNYVI</sequence>
<dbReference type="AlphaFoldDB" id="A0A151J1Q1"/>
<accession>A0A151J1Q1</accession>
<proteinExistence type="predicted"/>
<gene>
    <name evidence="1" type="ORF">ALC57_11963</name>
</gene>
<dbReference type="Proteomes" id="UP000078492">
    <property type="component" value="Unassembled WGS sequence"/>
</dbReference>
<evidence type="ECO:0000313" key="1">
    <source>
        <dbReference type="EMBL" id="KYN15808.1"/>
    </source>
</evidence>
<reference evidence="1 2" key="1">
    <citation type="submission" date="2015-09" db="EMBL/GenBank/DDBJ databases">
        <title>Trachymyrmex cornetzi WGS genome.</title>
        <authorList>
            <person name="Nygaard S."/>
            <person name="Hu H."/>
            <person name="Boomsma J."/>
            <person name="Zhang G."/>
        </authorList>
    </citation>
    <scope>NUCLEOTIDE SEQUENCE [LARGE SCALE GENOMIC DNA]</scope>
    <source>
        <strain evidence="1">Tcor2-1</strain>
        <tissue evidence="1">Whole body</tissue>
    </source>
</reference>
<evidence type="ECO:0000313" key="2">
    <source>
        <dbReference type="Proteomes" id="UP000078492"/>
    </source>
</evidence>